<evidence type="ECO:0000313" key="4">
    <source>
        <dbReference type="Proteomes" id="UP000076969"/>
    </source>
</evidence>
<feature type="domain" description="DUF4143" evidence="2">
    <location>
        <begin position="223"/>
        <end position="372"/>
    </location>
</feature>
<dbReference type="Pfam" id="PF13635">
    <property type="entry name" value="DUF4143"/>
    <property type="match status" value="1"/>
</dbReference>
<dbReference type="GeneID" id="28495599"/>
<reference evidence="4" key="1">
    <citation type="journal article" date="2016" name="Syst. Appl. Microbiol.">
        <title>Thermococcus piezophilus sp. nov., a novel hyperthermophilic and piezophilic archaeon with a broad pressure range for growth, isolated from a deepest hydrothermal vent at the Mid-Cayman Rise.</title>
        <authorList>
            <person name="Dalmasso C."/>
            <person name="Oger P."/>
            <person name="Selva G."/>
            <person name="Courtine D."/>
            <person name="L'Haridon S."/>
            <person name="Garlaschelli A."/>
            <person name="Roussel E."/>
            <person name="Miyazaki J."/>
            <person name="Reveillaud J."/>
            <person name="Jebbar M."/>
            <person name="Takai K."/>
            <person name="Maignien L."/>
            <person name="Alain K."/>
        </authorList>
    </citation>
    <scope>NUCLEOTIDE SEQUENCE [LARGE SCALE GENOMIC DNA]</scope>
    <source>
        <strain evidence="4">CDGS</strain>
    </source>
</reference>
<protein>
    <recommendedName>
        <fullName evidence="5">ATPase</fullName>
    </recommendedName>
</protein>
<evidence type="ECO:0008006" key="5">
    <source>
        <dbReference type="Google" id="ProtNLM"/>
    </source>
</evidence>
<accession>A0A172WGT7</accession>
<dbReference type="InterPro" id="IPR025420">
    <property type="entry name" value="DUF4143"/>
</dbReference>
<dbReference type="Pfam" id="PF13173">
    <property type="entry name" value="AAA_14"/>
    <property type="match status" value="1"/>
</dbReference>
<gene>
    <name evidence="3" type="ORF">A7C91_05355</name>
</gene>
<dbReference type="InterPro" id="IPR041682">
    <property type="entry name" value="AAA_14"/>
</dbReference>
<evidence type="ECO:0000259" key="1">
    <source>
        <dbReference type="Pfam" id="PF13173"/>
    </source>
</evidence>
<dbReference type="SUPFAM" id="SSF52540">
    <property type="entry name" value="P-loop containing nucleoside triphosphate hydrolases"/>
    <property type="match status" value="1"/>
</dbReference>
<evidence type="ECO:0000313" key="3">
    <source>
        <dbReference type="EMBL" id="ANF22658.1"/>
    </source>
</evidence>
<dbReference type="KEGG" id="tpie:A7C91_05355"/>
<sequence length="436" mass="50897">MSREETMAQIVMDYLNLSVKGVERELRISEDIRINKAITIIGPRRAGKTFYILQKFSKLRKAGKAAVFFPLDDDRIYPPTPDDLSTLVRVFYELFPDADEKYLFLDEIQNVPNWELFVKRVMERDGFRVYLTGSSSKLLSREIATALRGRTLTFEMLPFSFREFLRAKGIEVGRYLSTREEAVVKTLLREYLEFGGFPEVVLIEDTYLKRKTLSEYVDVMLYRDVVERHGVKNLKAVRLFLKLLITSFAKEFSVNRTARYMKGIGVDVSKNTLYSYFDYFEEAYVIFPLKKFSYNLREVENSLPKVYVVDTGLINAYSLRFGETIGRLIENAVFLELRRRENELYYFRDERGREVDFLVKDGKDISELIQVSYSLEAPETFEREISALVNASEKLDCENLTIINWNRDDIREVGGKKVRLIPLWKFLLGGDSNDSP</sequence>
<keyword evidence="4" id="KW-1185">Reference proteome</keyword>
<dbReference type="PANTHER" id="PTHR33295">
    <property type="entry name" value="ATPASE"/>
    <property type="match status" value="1"/>
</dbReference>
<organism evidence="3 4">
    <name type="scientific">Thermococcus piezophilus</name>
    <dbReference type="NCBI Taxonomy" id="1712654"/>
    <lineage>
        <taxon>Archaea</taxon>
        <taxon>Methanobacteriati</taxon>
        <taxon>Methanobacteriota</taxon>
        <taxon>Thermococci</taxon>
        <taxon>Thermococcales</taxon>
        <taxon>Thermococcaceae</taxon>
        <taxon>Thermococcus</taxon>
    </lineage>
</organism>
<dbReference type="Proteomes" id="UP000076969">
    <property type="component" value="Chromosome"/>
</dbReference>
<dbReference type="InterPro" id="IPR027417">
    <property type="entry name" value="P-loop_NTPase"/>
</dbReference>
<dbReference type="OrthoDB" id="371918at2157"/>
<dbReference type="RefSeq" id="WP_068665571.1">
    <property type="nucleotide sequence ID" value="NZ_CP015520.1"/>
</dbReference>
<proteinExistence type="predicted"/>
<feature type="domain" description="AAA" evidence="1">
    <location>
        <begin position="35"/>
        <end position="165"/>
    </location>
</feature>
<dbReference type="EMBL" id="CP015520">
    <property type="protein sequence ID" value="ANF22658.1"/>
    <property type="molecule type" value="Genomic_DNA"/>
</dbReference>
<dbReference type="STRING" id="1712654.A7C91_05355"/>
<dbReference type="AlphaFoldDB" id="A0A172WGT7"/>
<evidence type="ECO:0000259" key="2">
    <source>
        <dbReference type="Pfam" id="PF13635"/>
    </source>
</evidence>
<dbReference type="PANTHER" id="PTHR33295:SF8">
    <property type="entry name" value="AAA+ ATPASE DOMAIN-CONTAINING PROTEIN"/>
    <property type="match status" value="1"/>
</dbReference>
<name>A0A172WGT7_9EURY</name>